<dbReference type="EMBL" id="BBSC01000004">
    <property type="protein sequence ID" value="GAM75796.1"/>
    <property type="molecule type" value="Genomic_DNA"/>
</dbReference>
<evidence type="ECO:0000313" key="5">
    <source>
        <dbReference type="Proteomes" id="UP000031666"/>
    </source>
</evidence>
<dbReference type="PANTHER" id="PTHR45339:SF5">
    <property type="entry name" value="HISTIDINE KINASE"/>
    <property type="match status" value="1"/>
</dbReference>
<keyword evidence="4" id="KW-0808">Transferase</keyword>
<sequence>MKHEIADKPVEAIIIKSEATVLSHLDHRLCELGTQKVNFGELHQIQQSLSLNNESQSSHYLIFIDYSLFSDSLNEALSVISSSHNKISLIVLAPQNIDRDSIETQSRNIFSLSKPYLPSSLMSVMLKAVNSKHQEPITSHPYDKSIEQFVSRIGSAHILVVEDNLINQEITQELLRSNGMQVTIANNGLEATQIANEKAFDAILMDCQMPIMDGYEATQKIRQLPQASETPIIAMTANAMAGDREKEVSADE</sequence>
<dbReference type="InterPro" id="IPR011006">
    <property type="entry name" value="CheY-like_superfamily"/>
</dbReference>
<name>A0A0B8QB02_9VIBR</name>
<organism evidence="4 5">
    <name type="scientific">Vibrio ishigakensis</name>
    <dbReference type="NCBI Taxonomy" id="1481914"/>
    <lineage>
        <taxon>Bacteria</taxon>
        <taxon>Pseudomonadati</taxon>
        <taxon>Pseudomonadota</taxon>
        <taxon>Gammaproteobacteria</taxon>
        <taxon>Vibrionales</taxon>
        <taxon>Vibrionaceae</taxon>
        <taxon>Vibrio</taxon>
    </lineage>
</organism>
<reference evidence="4 5" key="2">
    <citation type="submission" date="2015-01" db="EMBL/GenBank/DDBJ databases">
        <authorList>
            <consortium name="NBRP consortium"/>
            <person name="Sawabe T."/>
            <person name="Meirelles P."/>
            <person name="Feng G."/>
            <person name="Sayaka M."/>
            <person name="Hattori M."/>
            <person name="Ohkuma M."/>
        </authorList>
    </citation>
    <scope>NUCLEOTIDE SEQUENCE [LARGE SCALE GENOMIC DNA]</scope>
    <source>
        <strain evidence="5">JCM 19241</strain>
    </source>
</reference>
<keyword evidence="1 2" id="KW-0597">Phosphoprotein</keyword>
<protein>
    <submittedName>
        <fullName evidence="4">Sensory box histidine kinase</fullName>
    </submittedName>
</protein>
<gene>
    <name evidence="4" type="ORF">JCM19241_3708</name>
</gene>
<dbReference type="CDD" id="cd17546">
    <property type="entry name" value="REC_hyHK_CKI1_RcsC-like"/>
    <property type="match status" value="1"/>
</dbReference>
<dbReference type="Pfam" id="PF00072">
    <property type="entry name" value="Response_reg"/>
    <property type="match status" value="1"/>
</dbReference>
<dbReference type="AlphaFoldDB" id="A0A0B8QB02"/>
<dbReference type="STRING" id="1481914.JCM19241_3708"/>
<dbReference type="Gene3D" id="3.40.50.2300">
    <property type="match status" value="1"/>
</dbReference>
<dbReference type="Proteomes" id="UP000031666">
    <property type="component" value="Unassembled WGS sequence"/>
</dbReference>
<dbReference type="GO" id="GO:0000160">
    <property type="term" value="P:phosphorelay signal transduction system"/>
    <property type="evidence" value="ECO:0007669"/>
    <property type="project" value="InterPro"/>
</dbReference>
<dbReference type="SUPFAM" id="SSF52172">
    <property type="entry name" value="CheY-like"/>
    <property type="match status" value="1"/>
</dbReference>
<feature type="domain" description="Response regulatory" evidence="3">
    <location>
        <begin position="157"/>
        <end position="252"/>
    </location>
</feature>
<dbReference type="PANTHER" id="PTHR45339">
    <property type="entry name" value="HYBRID SIGNAL TRANSDUCTION HISTIDINE KINASE J"/>
    <property type="match status" value="1"/>
</dbReference>
<dbReference type="SMART" id="SM00448">
    <property type="entry name" value="REC"/>
    <property type="match status" value="1"/>
</dbReference>
<dbReference type="PROSITE" id="PS50110">
    <property type="entry name" value="RESPONSE_REGULATORY"/>
    <property type="match status" value="1"/>
</dbReference>
<evidence type="ECO:0000256" key="1">
    <source>
        <dbReference type="ARBA" id="ARBA00022553"/>
    </source>
</evidence>
<dbReference type="GO" id="GO:0016301">
    <property type="term" value="F:kinase activity"/>
    <property type="evidence" value="ECO:0007669"/>
    <property type="project" value="UniProtKB-KW"/>
</dbReference>
<proteinExistence type="predicted"/>
<keyword evidence="4" id="KW-0418">Kinase</keyword>
<accession>A0A0B8QB02</accession>
<reference evidence="4 5" key="1">
    <citation type="submission" date="2015-01" db="EMBL/GenBank/DDBJ databases">
        <title>Vibrio sp. C94 JCM 19241 whole genome shotgun sequence.</title>
        <authorList>
            <person name="Sawabe T."/>
            <person name="Meirelles P."/>
            <person name="Feng G."/>
            <person name="Sayaka M."/>
            <person name="Hattori M."/>
            <person name="Ohkuma M."/>
        </authorList>
    </citation>
    <scope>NUCLEOTIDE SEQUENCE [LARGE SCALE GENOMIC DNA]</scope>
    <source>
        <strain evidence="5">JCM 19241</strain>
    </source>
</reference>
<evidence type="ECO:0000259" key="3">
    <source>
        <dbReference type="PROSITE" id="PS50110"/>
    </source>
</evidence>
<evidence type="ECO:0000313" key="4">
    <source>
        <dbReference type="EMBL" id="GAM75796.1"/>
    </source>
</evidence>
<feature type="modified residue" description="4-aspartylphosphate" evidence="2">
    <location>
        <position position="206"/>
    </location>
</feature>
<dbReference type="InterPro" id="IPR001789">
    <property type="entry name" value="Sig_transdc_resp-reg_receiver"/>
</dbReference>
<comment type="caution">
    <text evidence="4">The sequence shown here is derived from an EMBL/GenBank/DDBJ whole genome shotgun (WGS) entry which is preliminary data.</text>
</comment>
<evidence type="ECO:0000256" key="2">
    <source>
        <dbReference type="PROSITE-ProRule" id="PRU00169"/>
    </source>
</evidence>